<protein>
    <submittedName>
        <fullName evidence="1">Uncharacterized protein</fullName>
    </submittedName>
</protein>
<accession>A0AAD9K0B8</accession>
<organism evidence="1 2">
    <name type="scientific">Paralvinella palmiformis</name>
    <dbReference type="NCBI Taxonomy" id="53620"/>
    <lineage>
        <taxon>Eukaryota</taxon>
        <taxon>Metazoa</taxon>
        <taxon>Spiralia</taxon>
        <taxon>Lophotrochozoa</taxon>
        <taxon>Annelida</taxon>
        <taxon>Polychaeta</taxon>
        <taxon>Sedentaria</taxon>
        <taxon>Canalipalpata</taxon>
        <taxon>Terebellida</taxon>
        <taxon>Terebelliformia</taxon>
        <taxon>Alvinellidae</taxon>
        <taxon>Paralvinella</taxon>
    </lineage>
</organism>
<proteinExistence type="predicted"/>
<name>A0AAD9K0B8_9ANNE</name>
<sequence>MTLRFGTTEVRFATGVTCIEELVGYKGVI</sequence>
<reference evidence="1" key="1">
    <citation type="journal article" date="2023" name="Mol. Biol. Evol.">
        <title>Third-Generation Sequencing Reveals the Adaptive Role of the Epigenome in Three Deep-Sea Polychaetes.</title>
        <authorList>
            <person name="Perez M."/>
            <person name="Aroh O."/>
            <person name="Sun Y."/>
            <person name="Lan Y."/>
            <person name="Juniper S.K."/>
            <person name="Young C.R."/>
            <person name="Angers B."/>
            <person name="Qian P.Y."/>
        </authorList>
    </citation>
    <scope>NUCLEOTIDE SEQUENCE</scope>
    <source>
        <strain evidence="1">P08H-3</strain>
    </source>
</reference>
<evidence type="ECO:0000313" key="2">
    <source>
        <dbReference type="Proteomes" id="UP001208570"/>
    </source>
</evidence>
<dbReference type="EMBL" id="JAODUP010000115">
    <property type="protein sequence ID" value="KAK2161520.1"/>
    <property type="molecule type" value="Genomic_DNA"/>
</dbReference>
<dbReference type="Proteomes" id="UP001208570">
    <property type="component" value="Unassembled WGS sequence"/>
</dbReference>
<evidence type="ECO:0000313" key="1">
    <source>
        <dbReference type="EMBL" id="KAK2161520.1"/>
    </source>
</evidence>
<dbReference type="AlphaFoldDB" id="A0AAD9K0B8"/>
<comment type="caution">
    <text evidence="1">The sequence shown here is derived from an EMBL/GenBank/DDBJ whole genome shotgun (WGS) entry which is preliminary data.</text>
</comment>
<keyword evidence="2" id="KW-1185">Reference proteome</keyword>
<gene>
    <name evidence="1" type="ORF">LSH36_115g06021</name>
</gene>